<evidence type="ECO:0000313" key="5">
    <source>
        <dbReference type="Proteomes" id="UP001472677"/>
    </source>
</evidence>
<dbReference type="SUPFAM" id="SSF56112">
    <property type="entry name" value="Protein kinase-like (PK-like)"/>
    <property type="match status" value="1"/>
</dbReference>
<dbReference type="InterPro" id="IPR050823">
    <property type="entry name" value="Plant_Ser_Thr_Prot_Kinase"/>
</dbReference>
<keyword evidence="2" id="KW-0472">Membrane</keyword>
<dbReference type="Gene3D" id="3.30.200.20">
    <property type="entry name" value="Phosphorylase Kinase, domain 1"/>
    <property type="match status" value="1"/>
</dbReference>
<comment type="subcellular location">
    <subcellularLocation>
        <location evidence="1">Cell membrane</location>
    </subcellularLocation>
</comment>
<dbReference type="Proteomes" id="UP001472677">
    <property type="component" value="Unassembled WGS sequence"/>
</dbReference>
<name>A0ABR2AA63_9ROSI</name>
<dbReference type="InterPro" id="IPR000719">
    <property type="entry name" value="Prot_kinase_dom"/>
</dbReference>
<proteinExistence type="predicted"/>
<dbReference type="Gene3D" id="1.10.510.10">
    <property type="entry name" value="Transferase(Phosphotransferase) domain 1"/>
    <property type="match status" value="1"/>
</dbReference>
<gene>
    <name evidence="4" type="ORF">V6N12_074550</name>
</gene>
<evidence type="ECO:0000256" key="2">
    <source>
        <dbReference type="ARBA" id="ARBA00022475"/>
    </source>
</evidence>
<sequence length="335" mass="38995">MESKEIREISLEELKLYTDNFSQEKFVGNFQFGKVYRGQIGDSDVIVKIWLQTDLYWCNPGDNEARLDEELQLQTDPRIKSHPNLAKLIGYCLEGQLGVVYDLNPVDTLRTFILKDDFPWSQRIKVAHQFACLLKFLHAPCPPLLPYLIRNLEATHFLLDKDYNLVLYDFGMMSGGVLPERSKLPPGPVCRFMTLYGCYGYIDPYPSQVDHWYEESDVWAFGVVLLGLISKRVFIVEDHAEEYSIRSDSLLIDLWAVKEHERRRLLYGDKASLVHENLEVDCGFEPIDGIEITKLAMQCIEYFFEDRPTMEQVVQRLSELHVLKHPFETWASSRL</sequence>
<keyword evidence="2" id="KW-1003">Cell membrane</keyword>
<protein>
    <recommendedName>
        <fullName evidence="3">Protein kinase domain-containing protein</fullName>
    </recommendedName>
</protein>
<accession>A0ABR2AA63</accession>
<comment type="caution">
    <text evidence="4">The sequence shown here is derived from an EMBL/GenBank/DDBJ whole genome shotgun (WGS) entry which is preliminary data.</text>
</comment>
<keyword evidence="5" id="KW-1185">Reference proteome</keyword>
<dbReference type="Pfam" id="PF07714">
    <property type="entry name" value="PK_Tyr_Ser-Thr"/>
    <property type="match status" value="1"/>
</dbReference>
<reference evidence="4 5" key="1">
    <citation type="journal article" date="2024" name="G3 (Bethesda)">
        <title>Genome assembly of Hibiscus sabdariffa L. provides insights into metabolisms of medicinal natural products.</title>
        <authorList>
            <person name="Kim T."/>
        </authorList>
    </citation>
    <scope>NUCLEOTIDE SEQUENCE [LARGE SCALE GENOMIC DNA]</scope>
    <source>
        <strain evidence="4">TK-2024</strain>
        <tissue evidence="4">Old leaves</tissue>
    </source>
</reference>
<dbReference type="EMBL" id="JBBPBM010000881">
    <property type="protein sequence ID" value="KAK8489952.1"/>
    <property type="molecule type" value="Genomic_DNA"/>
</dbReference>
<organism evidence="4 5">
    <name type="scientific">Hibiscus sabdariffa</name>
    <name type="common">roselle</name>
    <dbReference type="NCBI Taxonomy" id="183260"/>
    <lineage>
        <taxon>Eukaryota</taxon>
        <taxon>Viridiplantae</taxon>
        <taxon>Streptophyta</taxon>
        <taxon>Embryophyta</taxon>
        <taxon>Tracheophyta</taxon>
        <taxon>Spermatophyta</taxon>
        <taxon>Magnoliopsida</taxon>
        <taxon>eudicotyledons</taxon>
        <taxon>Gunneridae</taxon>
        <taxon>Pentapetalae</taxon>
        <taxon>rosids</taxon>
        <taxon>malvids</taxon>
        <taxon>Malvales</taxon>
        <taxon>Malvaceae</taxon>
        <taxon>Malvoideae</taxon>
        <taxon>Hibiscus</taxon>
    </lineage>
</organism>
<dbReference type="PANTHER" id="PTHR45621">
    <property type="entry name" value="OS01G0588500 PROTEIN-RELATED"/>
    <property type="match status" value="1"/>
</dbReference>
<feature type="domain" description="Protein kinase" evidence="3">
    <location>
        <begin position="21"/>
        <end position="328"/>
    </location>
</feature>
<dbReference type="InterPro" id="IPR001245">
    <property type="entry name" value="Ser-Thr/Tyr_kinase_cat_dom"/>
</dbReference>
<dbReference type="PROSITE" id="PS50011">
    <property type="entry name" value="PROTEIN_KINASE_DOM"/>
    <property type="match status" value="1"/>
</dbReference>
<dbReference type="InterPro" id="IPR011009">
    <property type="entry name" value="Kinase-like_dom_sf"/>
</dbReference>
<evidence type="ECO:0000256" key="1">
    <source>
        <dbReference type="ARBA" id="ARBA00004236"/>
    </source>
</evidence>
<evidence type="ECO:0000313" key="4">
    <source>
        <dbReference type="EMBL" id="KAK8489952.1"/>
    </source>
</evidence>
<evidence type="ECO:0000259" key="3">
    <source>
        <dbReference type="PROSITE" id="PS50011"/>
    </source>
</evidence>